<accession>A0A061SCH8</accession>
<dbReference type="AlphaFoldDB" id="A0A061SCH8"/>
<organism evidence="2">
    <name type="scientific">Tetraselmis sp. GSL018</name>
    <dbReference type="NCBI Taxonomy" id="582737"/>
    <lineage>
        <taxon>Eukaryota</taxon>
        <taxon>Viridiplantae</taxon>
        <taxon>Chlorophyta</taxon>
        <taxon>core chlorophytes</taxon>
        <taxon>Chlorodendrophyceae</taxon>
        <taxon>Chlorodendrales</taxon>
        <taxon>Chlorodendraceae</taxon>
        <taxon>Tetraselmis</taxon>
    </lineage>
</organism>
<reference evidence="2" key="1">
    <citation type="submission" date="2014-05" db="EMBL/GenBank/DDBJ databases">
        <title>The transcriptome of the halophilic microalga Tetraselmis sp. GSL018 isolated from the Great Salt Lake, Utah.</title>
        <authorList>
            <person name="Jinkerson R.E."/>
            <person name="D'Adamo S."/>
            <person name="Posewitz M.C."/>
        </authorList>
    </citation>
    <scope>NUCLEOTIDE SEQUENCE</scope>
    <source>
        <strain evidence="2">GSL018</strain>
    </source>
</reference>
<evidence type="ECO:0000256" key="1">
    <source>
        <dbReference type="SAM" id="MobiDB-lite"/>
    </source>
</evidence>
<proteinExistence type="predicted"/>
<protein>
    <submittedName>
        <fullName evidence="2">Uncharacterized protein</fullName>
    </submittedName>
</protein>
<dbReference type="EMBL" id="GBEZ01004486">
    <property type="protein sequence ID" value="JAC80734.1"/>
    <property type="molecule type" value="Transcribed_RNA"/>
</dbReference>
<feature type="non-terminal residue" evidence="2">
    <location>
        <position position="1"/>
    </location>
</feature>
<sequence>NRHLRAMSVSCDGHGPLEPPGNDSNCPASLPRQHRKFSLPKHIRGQKPNDDCNPTKMHGRAPRITDMNSLHESLSQAASVYAQRHIPGASFPSWPPGCRMPCSMDASSMSKGTS</sequence>
<gene>
    <name evidence="2" type="ORF">TSPGSL018_9601</name>
</gene>
<name>A0A061SCH8_9CHLO</name>
<feature type="region of interest" description="Disordered" evidence="1">
    <location>
        <begin position="42"/>
        <end position="61"/>
    </location>
</feature>
<evidence type="ECO:0000313" key="2">
    <source>
        <dbReference type="EMBL" id="JAC80734.1"/>
    </source>
</evidence>
<feature type="region of interest" description="Disordered" evidence="1">
    <location>
        <begin position="1"/>
        <end position="31"/>
    </location>
</feature>